<dbReference type="Pfam" id="PF05569">
    <property type="entry name" value="Peptidase_M56"/>
    <property type="match status" value="1"/>
</dbReference>
<dbReference type="CDD" id="cd07341">
    <property type="entry name" value="M56_BlaR1_MecR1_like"/>
    <property type="match status" value="1"/>
</dbReference>
<dbReference type="InterPro" id="IPR051045">
    <property type="entry name" value="TonB-dependent_transducer"/>
</dbReference>
<accession>A0ABW4X176</accession>
<sequence>MLYIFYYALLRNQTHFKFNRLYLLLAPPLALAFPLVKWHLGLAPDLAVAETLKAIQLPELAVTSNAFSGSTDALVYLTPIVIAKVIYLAVTAFYLFRLMKQVWKVRKLKSQASLIESLSGTVNVYRHRGNLPTFAYLDSIFLGDEEQLTPQEKKQVLAHETAHVQFHHTIDILYYELLTVALWFNPVIWLLKTEIRNVHEYQADEQVMKQYKPKEYSSILSKKILFEMGLPVGSYFQKPQVIKRLHMLQQHGKQSGWLRPLLTLPLLLILLFIFSAQQVTTGIASKIASTPHKTAVAQGTPTIPAPAKATSSERVPVFQNKSTDKTPIANDKAEKRTPAYKKENAYSYVEQMPQFKGGEQEMLKFLGQNIHYPAEAQDKGTEGLIVLSFIVKKDGSISDIQVLKSLGMGTDEEAMRVVELMNGRWLADKQNGNPVPVRYTLPIRFAIKEP</sequence>
<evidence type="ECO:0000259" key="12">
    <source>
        <dbReference type="PROSITE" id="PS52015"/>
    </source>
</evidence>
<evidence type="ECO:0000256" key="1">
    <source>
        <dbReference type="ARBA" id="ARBA00004383"/>
    </source>
</evidence>
<keyword evidence="4" id="KW-1003">Cell membrane</keyword>
<keyword evidence="9 11" id="KW-0472">Membrane</keyword>
<proteinExistence type="inferred from homology"/>
<keyword evidence="6 11" id="KW-0812">Transmembrane</keyword>
<feature type="transmembrane region" description="Helical" evidence="11">
    <location>
        <begin position="21"/>
        <end position="40"/>
    </location>
</feature>
<dbReference type="Pfam" id="PF03544">
    <property type="entry name" value="TonB_C"/>
    <property type="match status" value="1"/>
</dbReference>
<dbReference type="NCBIfam" id="TIGR01352">
    <property type="entry name" value="tonB_Cterm"/>
    <property type="match status" value="1"/>
</dbReference>
<dbReference type="PROSITE" id="PS52015">
    <property type="entry name" value="TONB_CTD"/>
    <property type="match status" value="1"/>
</dbReference>
<name>A0ABW4X176_9BACT</name>
<evidence type="ECO:0000256" key="7">
    <source>
        <dbReference type="ARBA" id="ARBA00022927"/>
    </source>
</evidence>
<protein>
    <submittedName>
        <fullName evidence="13">TonB family protein</fullName>
    </submittedName>
</protein>
<comment type="similarity">
    <text evidence="2">Belongs to the TonB family.</text>
</comment>
<evidence type="ECO:0000256" key="2">
    <source>
        <dbReference type="ARBA" id="ARBA00006555"/>
    </source>
</evidence>
<dbReference type="InterPro" id="IPR037682">
    <property type="entry name" value="TonB_C"/>
</dbReference>
<evidence type="ECO:0000256" key="5">
    <source>
        <dbReference type="ARBA" id="ARBA00022519"/>
    </source>
</evidence>
<dbReference type="InterPro" id="IPR006260">
    <property type="entry name" value="TonB/TolA_C"/>
</dbReference>
<gene>
    <name evidence="13" type="ORF">ACFSKU_13565</name>
</gene>
<dbReference type="PANTHER" id="PTHR33446:SF2">
    <property type="entry name" value="PROTEIN TONB"/>
    <property type="match status" value="1"/>
</dbReference>
<dbReference type="PANTHER" id="PTHR33446">
    <property type="entry name" value="PROTEIN TONB-RELATED"/>
    <property type="match status" value="1"/>
</dbReference>
<evidence type="ECO:0000256" key="11">
    <source>
        <dbReference type="SAM" id="Phobius"/>
    </source>
</evidence>
<evidence type="ECO:0000256" key="4">
    <source>
        <dbReference type="ARBA" id="ARBA00022475"/>
    </source>
</evidence>
<dbReference type="Gene3D" id="3.30.1150.10">
    <property type="match status" value="1"/>
</dbReference>
<evidence type="ECO:0000256" key="6">
    <source>
        <dbReference type="ARBA" id="ARBA00022692"/>
    </source>
</evidence>
<dbReference type="EMBL" id="JBHUHV010000039">
    <property type="protein sequence ID" value="MFD2067917.1"/>
    <property type="molecule type" value="Genomic_DNA"/>
</dbReference>
<keyword evidence="14" id="KW-1185">Reference proteome</keyword>
<comment type="subcellular location">
    <subcellularLocation>
        <location evidence="1">Cell inner membrane</location>
        <topology evidence="1">Single-pass membrane protein</topology>
        <orientation evidence="1">Periplasmic side</orientation>
    </subcellularLocation>
</comment>
<dbReference type="Proteomes" id="UP001597369">
    <property type="component" value="Unassembled WGS sequence"/>
</dbReference>
<dbReference type="SUPFAM" id="SSF74653">
    <property type="entry name" value="TolA/TonB C-terminal domain"/>
    <property type="match status" value="1"/>
</dbReference>
<feature type="transmembrane region" description="Helical" evidence="11">
    <location>
        <begin position="73"/>
        <end position="96"/>
    </location>
</feature>
<keyword evidence="8 11" id="KW-1133">Transmembrane helix</keyword>
<evidence type="ECO:0000313" key="14">
    <source>
        <dbReference type="Proteomes" id="UP001597369"/>
    </source>
</evidence>
<feature type="transmembrane region" description="Helical" evidence="11">
    <location>
        <begin position="257"/>
        <end position="276"/>
    </location>
</feature>
<evidence type="ECO:0000256" key="10">
    <source>
        <dbReference type="SAM" id="MobiDB-lite"/>
    </source>
</evidence>
<keyword evidence="7" id="KW-0653">Protein transport</keyword>
<evidence type="ECO:0000256" key="3">
    <source>
        <dbReference type="ARBA" id="ARBA00022448"/>
    </source>
</evidence>
<comment type="caution">
    <text evidence="13">The sequence shown here is derived from an EMBL/GenBank/DDBJ whole genome shotgun (WGS) entry which is preliminary data.</text>
</comment>
<feature type="domain" description="TonB C-terminal" evidence="12">
    <location>
        <begin position="357"/>
        <end position="450"/>
    </location>
</feature>
<feature type="region of interest" description="Disordered" evidence="10">
    <location>
        <begin position="296"/>
        <end position="315"/>
    </location>
</feature>
<evidence type="ECO:0000256" key="9">
    <source>
        <dbReference type="ARBA" id="ARBA00023136"/>
    </source>
</evidence>
<keyword evidence="5" id="KW-0997">Cell inner membrane</keyword>
<evidence type="ECO:0000313" key="13">
    <source>
        <dbReference type="EMBL" id="MFD2067917.1"/>
    </source>
</evidence>
<keyword evidence="3" id="KW-0813">Transport</keyword>
<dbReference type="InterPro" id="IPR008756">
    <property type="entry name" value="Peptidase_M56"/>
</dbReference>
<evidence type="ECO:0000256" key="8">
    <source>
        <dbReference type="ARBA" id="ARBA00022989"/>
    </source>
</evidence>
<reference evidence="14" key="1">
    <citation type="journal article" date="2019" name="Int. J. Syst. Evol. Microbiol.">
        <title>The Global Catalogue of Microorganisms (GCM) 10K type strain sequencing project: providing services to taxonomists for standard genome sequencing and annotation.</title>
        <authorList>
            <consortium name="The Broad Institute Genomics Platform"/>
            <consortium name="The Broad Institute Genome Sequencing Center for Infectious Disease"/>
            <person name="Wu L."/>
            <person name="Ma J."/>
        </authorList>
    </citation>
    <scope>NUCLEOTIDE SEQUENCE [LARGE SCALE GENOMIC DNA]</scope>
    <source>
        <strain evidence="14">JCM 16545</strain>
    </source>
</reference>
<dbReference type="RefSeq" id="WP_229958508.1">
    <property type="nucleotide sequence ID" value="NZ_JAJJWI010000003.1"/>
</dbReference>
<organism evidence="13 14">
    <name type="scientific">Pontibacter silvestris</name>
    <dbReference type="NCBI Taxonomy" id="2305183"/>
    <lineage>
        <taxon>Bacteria</taxon>
        <taxon>Pseudomonadati</taxon>
        <taxon>Bacteroidota</taxon>
        <taxon>Cytophagia</taxon>
        <taxon>Cytophagales</taxon>
        <taxon>Hymenobacteraceae</taxon>
        <taxon>Pontibacter</taxon>
    </lineage>
</organism>